<dbReference type="AlphaFoldDB" id="A0A9W8G806"/>
<feature type="region of interest" description="Disordered" evidence="3">
    <location>
        <begin position="455"/>
        <end position="497"/>
    </location>
</feature>
<evidence type="ECO:0000313" key="7">
    <source>
        <dbReference type="Proteomes" id="UP001151518"/>
    </source>
</evidence>
<dbReference type="InterPro" id="IPR001878">
    <property type="entry name" value="Znf_CCHC"/>
</dbReference>
<dbReference type="SUPFAM" id="SSF57756">
    <property type="entry name" value="Retrovirus zinc finger-like domains"/>
    <property type="match status" value="1"/>
</dbReference>
<dbReference type="SMART" id="SM00343">
    <property type="entry name" value="ZnF_C2HC"/>
    <property type="match status" value="1"/>
</dbReference>
<feature type="domain" description="CCHC-type" evidence="5">
    <location>
        <begin position="88"/>
        <end position="102"/>
    </location>
</feature>
<evidence type="ECO:0000256" key="3">
    <source>
        <dbReference type="SAM" id="MobiDB-lite"/>
    </source>
</evidence>
<dbReference type="GO" id="GO:0008270">
    <property type="term" value="F:zinc ion binding"/>
    <property type="evidence" value="ECO:0007669"/>
    <property type="project" value="UniProtKB-KW"/>
</dbReference>
<feature type="domain" description="RRM" evidence="4">
    <location>
        <begin position="2"/>
        <end position="72"/>
    </location>
</feature>
<protein>
    <submittedName>
        <fullName evidence="6">Uncharacterized protein</fullName>
    </submittedName>
</protein>
<sequence>MMTLFVGHINERIKDQALCELFSPYGKISIIDRKGTYAFVEYDGPADTSRAVRDLNKKEIMGTVLRVELSNRVRGESGPPPGDLSEICYNCQQIGHIAKNCPYPLQTPNEQQLSQRKFQMQQYVSAPNSSAHNQQPYQRNRISKHEGFLDRNPHKVRLNKIVNPRMRLAPYLLTTGSDLPLKPQKKGNEWNSTQMSVEGEHRAAWSNRHVPPVISPRTLPQQIQRPQSPPDNPSLEMLYPTNIHSTLAPGITHIASSPLSHSAKPLETSANTSCKILPYDRYPSSAVSFSPISGRGSQPEQIHSPAHREGLQASYSSIGYPSISNSQFGHTQSVSAALSSYIHPSNAQVVENPYLPPGTLVYMPMITVLPGTQSQSQSQQYQQSSPPLRFLPPVQQQMATSIRPLLPPLPPSLQPLSVDTEGPPNSNEAASDMQSTGAYSKLVDNKQKFSSFELSLQRKDAVPSPAIQQNVDNIDTSDTKAFGDSESNNTKPSILKY</sequence>
<evidence type="ECO:0000256" key="1">
    <source>
        <dbReference type="PROSITE-ProRule" id="PRU00047"/>
    </source>
</evidence>
<dbReference type="Proteomes" id="UP001151518">
    <property type="component" value="Unassembled WGS sequence"/>
</dbReference>
<dbReference type="PANTHER" id="PTHR23147">
    <property type="entry name" value="SERINE/ARGININE RICH SPLICING FACTOR"/>
    <property type="match status" value="1"/>
</dbReference>
<feature type="compositionally biased region" description="Polar residues" evidence="3">
    <location>
        <begin position="485"/>
        <end position="497"/>
    </location>
</feature>
<evidence type="ECO:0000259" key="4">
    <source>
        <dbReference type="PROSITE" id="PS50102"/>
    </source>
</evidence>
<feature type="compositionally biased region" description="Polar residues" evidence="3">
    <location>
        <begin position="423"/>
        <end position="434"/>
    </location>
</feature>
<dbReference type="PROSITE" id="PS50158">
    <property type="entry name" value="ZF_CCHC"/>
    <property type="match status" value="1"/>
</dbReference>
<organism evidence="6 7">
    <name type="scientific">Coemansia spiralis</name>
    <dbReference type="NCBI Taxonomy" id="417178"/>
    <lineage>
        <taxon>Eukaryota</taxon>
        <taxon>Fungi</taxon>
        <taxon>Fungi incertae sedis</taxon>
        <taxon>Zoopagomycota</taxon>
        <taxon>Kickxellomycotina</taxon>
        <taxon>Kickxellomycetes</taxon>
        <taxon>Kickxellales</taxon>
        <taxon>Kickxellaceae</taxon>
        <taxon>Coemansia</taxon>
    </lineage>
</organism>
<dbReference type="OrthoDB" id="1099063at2759"/>
<dbReference type="Pfam" id="PF00098">
    <property type="entry name" value="zf-CCHC"/>
    <property type="match status" value="1"/>
</dbReference>
<name>A0A9W8G806_9FUNG</name>
<keyword evidence="1" id="KW-0863">Zinc-finger</keyword>
<dbReference type="SUPFAM" id="SSF54928">
    <property type="entry name" value="RNA-binding domain, RBD"/>
    <property type="match status" value="1"/>
</dbReference>
<dbReference type="PROSITE" id="PS50102">
    <property type="entry name" value="RRM"/>
    <property type="match status" value="1"/>
</dbReference>
<proteinExistence type="predicted"/>
<dbReference type="Gene3D" id="4.10.60.10">
    <property type="entry name" value="Zinc finger, CCHC-type"/>
    <property type="match status" value="1"/>
</dbReference>
<dbReference type="GO" id="GO:0003723">
    <property type="term" value="F:RNA binding"/>
    <property type="evidence" value="ECO:0007669"/>
    <property type="project" value="UniProtKB-UniRule"/>
</dbReference>
<dbReference type="InterPro" id="IPR000504">
    <property type="entry name" value="RRM_dom"/>
</dbReference>
<keyword evidence="1" id="KW-0862">Zinc</keyword>
<dbReference type="CDD" id="cd00590">
    <property type="entry name" value="RRM_SF"/>
    <property type="match status" value="1"/>
</dbReference>
<dbReference type="SMART" id="SM00360">
    <property type="entry name" value="RRM"/>
    <property type="match status" value="1"/>
</dbReference>
<dbReference type="InterPro" id="IPR012677">
    <property type="entry name" value="Nucleotide-bd_a/b_plait_sf"/>
</dbReference>
<keyword evidence="1" id="KW-0479">Metal-binding</keyword>
<keyword evidence="2" id="KW-0694">RNA-binding</keyword>
<feature type="compositionally biased region" description="Polar residues" evidence="3">
    <location>
        <begin position="466"/>
        <end position="476"/>
    </location>
</feature>
<comment type="caution">
    <text evidence="6">The sequence shown here is derived from an EMBL/GenBank/DDBJ whole genome shotgun (WGS) entry which is preliminary data.</text>
</comment>
<dbReference type="InterPro" id="IPR035979">
    <property type="entry name" value="RBD_domain_sf"/>
</dbReference>
<dbReference type="InterPro" id="IPR050907">
    <property type="entry name" value="SRSF"/>
</dbReference>
<accession>A0A9W8G806</accession>
<dbReference type="EMBL" id="JANBTW010000026">
    <property type="protein sequence ID" value="KAJ2677944.1"/>
    <property type="molecule type" value="Genomic_DNA"/>
</dbReference>
<reference evidence="6" key="1">
    <citation type="submission" date="2022-07" db="EMBL/GenBank/DDBJ databases">
        <title>Phylogenomic reconstructions and comparative analyses of Kickxellomycotina fungi.</title>
        <authorList>
            <person name="Reynolds N.K."/>
            <person name="Stajich J.E."/>
            <person name="Barry K."/>
            <person name="Grigoriev I.V."/>
            <person name="Crous P."/>
            <person name="Smith M.E."/>
        </authorList>
    </citation>
    <scope>NUCLEOTIDE SEQUENCE</scope>
    <source>
        <strain evidence="6">NRRL 3115</strain>
    </source>
</reference>
<dbReference type="Gene3D" id="3.30.70.330">
    <property type="match status" value="1"/>
</dbReference>
<gene>
    <name evidence="6" type="ORF">GGI25_002734</name>
</gene>
<evidence type="ECO:0000256" key="2">
    <source>
        <dbReference type="PROSITE-ProRule" id="PRU00176"/>
    </source>
</evidence>
<evidence type="ECO:0000259" key="5">
    <source>
        <dbReference type="PROSITE" id="PS50158"/>
    </source>
</evidence>
<evidence type="ECO:0000313" key="6">
    <source>
        <dbReference type="EMBL" id="KAJ2677944.1"/>
    </source>
</evidence>
<dbReference type="Pfam" id="PF00076">
    <property type="entry name" value="RRM_1"/>
    <property type="match status" value="1"/>
</dbReference>
<feature type="region of interest" description="Disordered" evidence="3">
    <location>
        <begin position="403"/>
        <end position="434"/>
    </location>
</feature>
<dbReference type="InterPro" id="IPR036875">
    <property type="entry name" value="Znf_CCHC_sf"/>
</dbReference>